<keyword evidence="2" id="KW-1185">Reference proteome</keyword>
<organism evidence="1 2">
    <name type="scientific">Xylaria curta</name>
    <dbReference type="NCBI Taxonomy" id="42375"/>
    <lineage>
        <taxon>Eukaryota</taxon>
        <taxon>Fungi</taxon>
        <taxon>Dikarya</taxon>
        <taxon>Ascomycota</taxon>
        <taxon>Pezizomycotina</taxon>
        <taxon>Sordariomycetes</taxon>
        <taxon>Xylariomycetidae</taxon>
        <taxon>Xylariales</taxon>
        <taxon>Xylariaceae</taxon>
        <taxon>Xylaria</taxon>
    </lineage>
</organism>
<evidence type="ECO:0000313" key="1">
    <source>
        <dbReference type="EMBL" id="KAJ2967540.1"/>
    </source>
</evidence>
<evidence type="ECO:0000313" key="2">
    <source>
        <dbReference type="Proteomes" id="UP001143856"/>
    </source>
</evidence>
<dbReference type="EMBL" id="JAPDGR010004651">
    <property type="protein sequence ID" value="KAJ2967540.1"/>
    <property type="molecule type" value="Genomic_DNA"/>
</dbReference>
<accession>A0ACC1ML53</accession>
<comment type="caution">
    <text evidence="1">The sequence shown here is derived from an EMBL/GenBank/DDBJ whole genome shotgun (WGS) entry which is preliminary data.</text>
</comment>
<dbReference type="Proteomes" id="UP001143856">
    <property type="component" value="Unassembled WGS sequence"/>
</dbReference>
<protein>
    <submittedName>
        <fullName evidence="1">Uncharacterized protein</fullName>
    </submittedName>
</protein>
<reference evidence="1" key="1">
    <citation type="submission" date="2022-10" db="EMBL/GenBank/DDBJ databases">
        <title>Genome Sequence of Xylaria curta.</title>
        <authorList>
            <person name="Buettner E."/>
        </authorList>
    </citation>
    <scope>NUCLEOTIDE SEQUENCE</scope>
    <source>
        <strain evidence="1">Babe10</strain>
    </source>
</reference>
<proteinExistence type="predicted"/>
<name>A0ACC1ML53_9PEZI</name>
<gene>
    <name evidence="1" type="ORF">NUW58_g10424</name>
</gene>
<sequence>MGNAIDILLSLSIPALVIENLLVAPYTKVEESFNIQATHDILAYGTPTSNVYDRLSSHYDHFDFPGAVPRTFLGPVFLAGISQPLVALVGFQYAQFIVRALLGLANSAALLVFKQNIEKAFGKSAARWYALLQASQFHILFYASRRFQISTLAFSQLVPHPDPKKQELRFKVAIALLTMATAIFRSELAILMVTVALYGLLVPRIPPTQIIKPFLAFFALALLVSVPIDSYFWQKPLWPELWGFYYNAVLGSSSDWGVSPWHWYFTSALPKILSGSSRSSRLRCGMRARRNRPVRWPCLACSSSPSTPSSRTRRPASSFTSRPRSLRPRR</sequence>